<evidence type="ECO:0000256" key="13">
    <source>
        <dbReference type="ARBA" id="ARBA00023277"/>
    </source>
</evidence>
<feature type="compositionally biased region" description="Basic and acidic residues" evidence="21">
    <location>
        <begin position="14"/>
        <end position="32"/>
    </location>
</feature>
<evidence type="ECO:0000256" key="3">
    <source>
        <dbReference type="ARBA" id="ARBA00004987"/>
    </source>
</evidence>
<dbReference type="AlphaFoldDB" id="A0A0D2A1T7"/>
<evidence type="ECO:0000256" key="8">
    <source>
        <dbReference type="ARBA" id="ARBA00022801"/>
    </source>
</evidence>
<dbReference type="InterPro" id="IPR002772">
    <property type="entry name" value="Glyco_hydro_3_C"/>
</dbReference>
<organism evidence="24 25">
    <name type="scientific">Verruconis gallopava</name>
    <dbReference type="NCBI Taxonomy" id="253628"/>
    <lineage>
        <taxon>Eukaryota</taxon>
        <taxon>Fungi</taxon>
        <taxon>Dikarya</taxon>
        <taxon>Ascomycota</taxon>
        <taxon>Pezizomycotina</taxon>
        <taxon>Dothideomycetes</taxon>
        <taxon>Pleosporomycetidae</taxon>
        <taxon>Venturiales</taxon>
        <taxon>Sympoventuriaceae</taxon>
        <taxon>Verruconis</taxon>
    </lineage>
</organism>
<dbReference type="Gene3D" id="2.60.40.10">
    <property type="entry name" value="Immunoglobulins"/>
    <property type="match status" value="1"/>
</dbReference>
<feature type="region of interest" description="Disordered" evidence="21">
    <location>
        <begin position="1"/>
        <end position="55"/>
    </location>
</feature>
<evidence type="ECO:0000256" key="4">
    <source>
        <dbReference type="ARBA" id="ARBA00005336"/>
    </source>
</evidence>
<dbReference type="EC" id="3.2.1.21" evidence="5"/>
<dbReference type="Pfam" id="PF00933">
    <property type="entry name" value="Glyco_hydro_3"/>
    <property type="match status" value="1"/>
</dbReference>
<keyword evidence="8" id="KW-0378">Hydrolase</keyword>
<dbReference type="InterPro" id="IPR036962">
    <property type="entry name" value="Glyco_hydro_3_N_sf"/>
</dbReference>
<dbReference type="InterPro" id="IPR001764">
    <property type="entry name" value="Glyco_hydro_3_N"/>
</dbReference>
<dbReference type="InterPro" id="IPR050288">
    <property type="entry name" value="Cellulose_deg_GH3"/>
</dbReference>
<keyword evidence="14" id="KW-0326">Glycosidase</keyword>
<evidence type="ECO:0000256" key="22">
    <source>
        <dbReference type="SAM" id="Phobius"/>
    </source>
</evidence>
<dbReference type="VEuPathDB" id="FungiDB:PV09_07698"/>
<dbReference type="Proteomes" id="UP000053259">
    <property type="component" value="Unassembled WGS sequence"/>
</dbReference>
<keyword evidence="9" id="KW-0735">Signal-anchor</keyword>
<keyword evidence="15" id="KW-0624">Polysaccharide degradation</keyword>
<dbReference type="Pfam" id="PF14310">
    <property type="entry name" value="Fn3-like"/>
    <property type="match status" value="1"/>
</dbReference>
<dbReference type="Gene3D" id="3.20.20.300">
    <property type="entry name" value="Glycoside hydrolase, family 3, N-terminal domain"/>
    <property type="match status" value="1"/>
</dbReference>
<evidence type="ECO:0000256" key="5">
    <source>
        <dbReference type="ARBA" id="ARBA00012744"/>
    </source>
</evidence>
<keyword evidence="13" id="KW-0119">Carbohydrate metabolism</keyword>
<dbReference type="GO" id="GO:0009251">
    <property type="term" value="P:glucan catabolic process"/>
    <property type="evidence" value="ECO:0007669"/>
    <property type="project" value="TreeGrafter"/>
</dbReference>
<evidence type="ECO:0000256" key="14">
    <source>
        <dbReference type="ARBA" id="ARBA00023295"/>
    </source>
</evidence>
<dbReference type="InterPro" id="IPR013783">
    <property type="entry name" value="Ig-like_fold"/>
</dbReference>
<dbReference type="Gene3D" id="3.40.50.1700">
    <property type="entry name" value="Glycoside hydrolase family 3 C-terminal domain"/>
    <property type="match status" value="1"/>
</dbReference>
<dbReference type="GO" id="GO:0008422">
    <property type="term" value="F:beta-glucosidase activity"/>
    <property type="evidence" value="ECO:0007669"/>
    <property type="project" value="UniProtKB-EC"/>
</dbReference>
<keyword evidence="12" id="KW-0325">Glycoprotein</keyword>
<dbReference type="EMBL" id="KN847560">
    <property type="protein sequence ID" value="KIW00713.1"/>
    <property type="molecule type" value="Genomic_DNA"/>
</dbReference>
<dbReference type="InterPro" id="IPR017853">
    <property type="entry name" value="GH"/>
</dbReference>
<evidence type="ECO:0000256" key="18">
    <source>
        <dbReference type="ARBA" id="ARBA00041269"/>
    </source>
</evidence>
<dbReference type="PANTHER" id="PTHR42715:SF20">
    <property type="entry name" value="BETA-GLUCOSIDASE E-RELATED"/>
    <property type="match status" value="1"/>
</dbReference>
<dbReference type="FunFam" id="3.20.20.300:FF:000002">
    <property type="entry name" value="Probable beta-glucosidase"/>
    <property type="match status" value="1"/>
</dbReference>
<evidence type="ECO:0000313" key="24">
    <source>
        <dbReference type="EMBL" id="KIW00713.1"/>
    </source>
</evidence>
<feature type="transmembrane region" description="Helical" evidence="22">
    <location>
        <begin position="99"/>
        <end position="123"/>
    </location>
</feature>
<evidence type="ECO:0000256" key="19">
    <source>
        <dbReference type="ARBA" id="ARBA00041599"/>
    </source>
</evidence>
<dbReference type="PRINTS" id="PR00133">
    <property type="entry name" value="GLHYDRLASE3"/>
</dbReference>
<evidence type="ECO:0000256" key="6">
    <source>
        <dbReference type="ARBA" id="ARBA00022475"/>
    </source>
</evidence>
<name>A0A0D2A1T7_9PEZI</name>
<evidence type="ECO:0000256" key="15">
    <source>
        <dbReference type="ARBA" id="ARBA00023326"/>
    </source>
</evidence>
<comment type="similarity">
    <text evidence="4">Belongs to the glycosyl hydrolase 3 family.</text>
</comment>
<keyword evidence="25" id="KW-1185">Reference proteome</keyword>
<keyword evidence="6" id="KW-1003">Cell membrane</keyword>
<feature type="domain" description="Fibronectin type III-like" evidence="23">
    <location>
        <begin position="903"/>
        <end position="985"/>
    </location>
</feature>
<evidence type="ECO:0000256" key="2">
    <source>
        <dbReference type="ARBA" id="ARBA00004401"/>
    </source>
</evidence>
<dbReference type="InterPro" id="IPR036881">
    <property type="entry name" value="Glyco_hydro_3_C_sf"/>
</dbReference>
<dbReference type="InterPro" id="IPR026891">
    <property type="entry name" value="Fn3-like"/>
</dbReference>
<dbReference type="OrthoDB" id="416222at2759"/>
<dbReference type="SUPFAM" id="SSF52279">
    <property type="entry name" value="Beta-D-glucan exohydrolase, C-terminal domain"/>
    <property type="match status" value="1"/>
</dbReference>
<dbReference type="GO" id="GO:0005886">
    <property type="term" value="C:plasma membrane"/>
    <property type="evidence" value="ECO:0007669"/>
    <property type="project" value="UniProtKB-SubCell"/>
</dbReference>
<proteinExistence type="inferred from homology"/>
<dbReference type="PANTHER" id="PTHR42715">
    <property type="entry name" value="BETA-GLUCOSIDASE"/>
    <property type="match status" value="1"/>
</dbReference>
<comment type="subcellular location">
    <subcellularLocation>
        <location evidence="2">Cell membrane</location>
        <topology evidence="2">Single-pass type II membrane protein</topology>
    </subcellularLocation>
</comment>
<feature type="region of interest" description="Disordered" evidence="21">
    <location>
        <begin position="849"/>
        <end position="881"/>
    </location>
</feature>
<keyword evidence="7 22" id="KW-0812">Transmembrane</keyword>
<evidence type="ECO:0000256" key="21">
    <source>
        <dbReference type="SAM" id="MobiDB-lite"/>
    </source>
</evidence>
<evidence type="ECO:0000259" key="23">
    <source>
        <dbReference type="SMART" id="SM01217"/>
    </source>
</evidence>
<accession>A0A0D2A1T7</accession>
<evidence type="ECO:0000256" key="16">
    <source>
        <dbReference type="ARBA" id="ARBA00024983"/>
    </source>
</evidence>
<dbReference type="SMART" id="SM01217">
    <property type="entry name" value="Fn3_like"/>
    <property type="match status" value="1"/>
</dbReference>
<protein>
    <recommendedName>
        <fullName evidence="17">Probable beta-glucosidase E</fullName>
        <ecNumber evidence="5">3.2.1.21</ecNumber>
    </recommendedName>
    <alternativeName>
        <fullName evidence="18">Beta-D-glucoside glucohydrolase E</fullName>
    </alternativeName>
    <alternativeName>
        <fullName evidence="19">Cellobiase E</fullName>
    </alternativeName>
    <alternativeName>
        <fullName evidence="20">Gentiobiase E</fullName>
    </alternativeName>
</protein>
<feature type="compositionally biased region" description="Acidic residues" evidence="21">
    <location>
        <begin position="46"/>
        <end position="55"/>
    </location>
</feature>
<comment type="catalytic activity">
    <reaction evidence="1">
        <text>Hydrolysis of terminal, non-reducing beta-D-glucosyl residues with release of beta-D-glucose.</text>
        <dbReference type="EC" id="3.2.1.21"/>
    </reaction>
</comment>
<dbReference type="STRING" id="253628.A0A0D2A1T7"/>
<sequence length="994" mass="109190">MAHDTEAANSFELEEGKPRYKDEPGAKAETETLRPSAEETYNSSSSDEEDIDEFDPLNYDAGTLKRKKWRKGRRNVKQENAGIKPQKSWARRYLVPTRFCWYMIILFVVTVLLLLSAGGIWSIKSAPANGESPPWYPAPMGGTDAAWEQSYKKAAELVREMDVVEKVNITTGTGWMMGMCVGNTGPVDRLGFPSLCLQDGPLGIRWADNITAFPAGVTVGATWNKELMEQRGEALGQEARLKGVNVLLGPSMGPLGRTPLGGRNWEGFGADPVLQGIAAAHTIKGIQSQGVIATAKHFIGNEQEHYRQSWEWGRPNAISAHIDDRTLHELYAWPFAESIRAGVGSAMCSYNQVNNSYACQNSKLMNGVMKDELGFQGFIQSDWLAQRSGVASALAGLDMSMPGDGLRWQDGESLWGGQLTKAIYNGSVPIERLNDMALRVVAAWYQMGQDNKTLYSGEGPNFSSWTKEQVGLYHPGSDDKDAIGVVNKFVNVRGENNEHGTLARKIAAEGIVLLKNEDHMLPLRRQGGLFGVPQDRKRPRFKVSVIGEDAIENKNGINSCPDRGCNEGTLASGWGSGAVEFPYLVTPFAAIKEYYDSNNVELKSFNGTKMDEELESIARHSDTCLTFANADSGEGYLLVGDLKADRNDLKLQKNGDALIQDVARVCGNGTAPVVVIIHAVGPVLVESFVNIPNVKAIVLANLPGQESGNALADVLFGDVNPSGRLPYTMGKSLDDYGDSARILDDAKTLVPQQNFSEGLLIDYRHFDYYGIEPRYEFGFGLSYTTWKLSSGRIVDLNSAERNKLLPAPRPAGVHPPTLPIKLPDVRSALFPHKFRKLRKYIYPYLEDTKDLSPGGQPQYPPNYASTSTPSPAGGGPGGNPDLYTPLVEVHATLTNTGDRAGKCVVQLYVSLPANYTDPETGEVFTNTPVRVLRNFQKLEIKTTNGRADVKMQLNRKDLSFWSTVRQNWVLPQGPDSIKIELGFSSRDLPISMTY</sequence>
<keyword evidence="10 22" id="KW-1133">Transmembrane helix</keyword>
<evidence type="ECO:0000256" key="11">
    <source>
        <dbReference type="ARBA" id="ARBA00023136"/>
    </source>
</evidence>
<dbReference type="InParanoid" id="A0A0D2A1T7"/>
<dbReference type="FunFam" id="3.40.50.1700:FF:000003">
    <property type="entry name" value="Probable beta-glucosidase"/>
    <property type="match status" value="1"/>
</dbReference>
<evidence type="ECO:0000256" key="12">
    <source>
        <dbReference type="ARBA" id="ARBA00023180"/>
    </source>
</evidence>
<evidence type="ECO:0000256" key="9">
    <source>
        <dbReference type="ARBA" id="ARBA00022968"/>
    </source>
</evidence>
<evidence type="ECO:0000256" key="20">
    <source>
        <dbReference type="ARBA" id="ARBA00041811"/>
    </source>
</evidence>
<dbReference type="Pfam" id="PF01915">
    <property type="entry name" value="Glyco_hydro_3_C"/>
    <property type="match status" value="1"/>
</dbReference>
<evidence type="ECO:0000256" key="10">
    <source>
        <dbReference type="ARBA" id="ARBA00022989"/>
    </source>
</evidence>
<gene>
    <name evidence="24" type="ORF">PV09_07698</name>
</gene>
<evidence type="ECO:0000256" key="17">
    <source>
        <dbReference type="ARBA" id="ARBA00039576"/>
    </source>
</evidence>
<keyword evidence="11 22" id="KW-0472">Membrane</keyword>
<evidence type="ECO:0000256" key="1">
    <source>
        <dbReference type="ARBA" id="ARBA00000448"/>
    </source>
</evidence>
<evidence type="ECO:0000256" key="7">
    <source>
        <dbReference type="ARBA" id="ARBA00022692"/>
    </source>
</evidence>
<comment type="pathway">
    <text evidence="3">Glycan metabolism; cellulose degradation.</text>
</comment>
<evidence type="ECO:0000313" key="25">
    <source>
        <dbReference type="Proteomes" id="UP000053259"/>
    </source>
</evidence>
<dbReference type="RefSeq" id="XP_016210582.1">
    <property type="nucleotide sequence ID" value="XM_016361503.1"/>
</dbReference>
<dbReference type="GeneID" id="27315671"/>
<dbReference type="HOGENOM" id="CLU_004542_2_0_1"/>
<dbReference type="SUPFAM" id="SSF51445">
    <property type="entry name" value="(Trans)glycosidases"/>
    <property type="match status" value="1"/>
</dbReference>
<reference evidence="24 25" key="1">
    <citation type="submission" date="2015-01" db="EMBL/GenBank/DDBJ databases">
        <title>The Genome Sequence of Ochroconis gallopava CBS43764.</title>
        <authorList>
            <consortium name="The Broad Institute Genomics Platform"/>
            <person name="Cuomo C."/>
            <person name="de Hoog S."/>
            <person name="Gorbushina A."/>
            <person name="Stielow B."/>
            <person name="Teixiera M."/>
            <person name="Abouelleil A."/>
            <person name="Chapman S.B."/>
            <person name="Priest M."/>
            <person name="Young S.K."/>
            <person name="Wortman J."/>
            <person name="Nusbaum C."/>
            <person name="Birren B."/>
        </authorList>
    </citation>
    <scope>NUCLEOTIDE SEQUENCE [LARGE SCALE GENOMIC DNA]</scope>
    <source>
        <strain evidence="24 25">CBS 43764</strain>
    </source>
</reference>
<comment type="function">
    <text evidence="16">Beta-glucosidases are one of a number of cellulolytic enzymes involved in the degradation of cellulosic biomass. Catalyzes the last step releasing glucose from the inhibitory cellobiose.</text>
</comment>